<feature type="region of interest" description="Disordered" evidence="1">
    <location>
        <begin position="1"/>
        <end position="28"/>
    </location>
</feature>
<dbReference type="Proteomes" id="UP000634136">
    <property type="component" value="Unassembled WGS sequence"/>
</dbReference>
<gene>
    <name evidence="2" type="ORF">G2W53_022722</name>
</gene>
<evidence type="ECO:0000313" key="3">
    <source>
        <dbReference type="Proteomes" id="UP000634136"/>
    </source>
</evidence>
<name>A0A834TLM4_9FABA</name>
<protein>
    <submittedName>
        <fullName evidence="2">Uncharacterized protein</fullName>
    </submittedName>
</protein>
<sequence>MDSDSDSELKLGSSLQACDAGDRDPKISRSNDWRVELLLALARQSNRIFLPPLVFLISHAGPAAP</sequence>
<evidence type="ECO:0000313" key="2">
    <source>
        <dbReference type="EMBL" id="KAF7824578.1"/>
    </source>
</evidence>
<organism evidence="2 3">
    <name type="scientific">Senna tora</name>
    <dbReference type="NCBI Taxonomy" id="362788"/>
    <lineage>
        <taxon>Eukaryota</taxon>
        <taxon>Viridiplantae</taxon>
        <taxon>Streptophyta</taxon>
        <taxon>Embryophyta</taxon>
        <taxon>Tracheophyta</taxon>
        <taxon>Spermatophyta</taxon>
        <taxon>Magnoliopsida</taxon>
        <taxon>eudicotyledons</taxon>
        <taxon>Gunneridae</taxon>
        <taxon>Pentapetalae</taxon>
        <taxon>rosids</taxon>
        <taxon>fabids</taxon>
        <taxon>Fabales</taxon>
        <taxon>Fabaceae</taxon>
        <taxon>Caesalpinioideae</taxon>
        <taxon>Cassia clade</taxon>
        <taxon>Senna</taxon>
    </lineage>
</organism>
<accession>A0A834TLM4</accession>
<dbReference type="EMBL" id="JAAIUW010000007">
    <property type="protein sequence ID" value="KAF7824578.1"/>
    <property type="molecule type" value="Genomic_DNA"/>
</dbReference>
<reference evidence="2" key="1">
    <citation type="submission" date="2020-09" db="EMBL/GenBank/DDBJ databases">
        <title>Genome-Enabled Discovery of Anthraquinone Biosynthesis in Senna tora.</title>
        <authorList>
            <person name="Kang S.-H."/>
            <person name="Pandey R.P."/>
            <person name="Lee C.-M."/>
            <person name="Sim J.-S."/>
            <person name="Jeong J.-T."/>
            <person name="Choi B.-S."/>
            <person name="Jung M."/>
            <person name="Ginzburg D."/>
            <person name="Zhao K."/>
            <person name="Won S.Y."/>
            <person name="Oh T.-J."/>
            <person name="Yu Y."/>
            <person name="Kim N.-H."/>
            <person name="Lee O.R."/>
            <person name="Lee T.-H."/>
            <person name="Bashyal P."/>
            <person name="Kim T.-S."/>
            <person name="Lee W.-H."/>
            <person name="Kawkins C."/>
            <person name="Kim C.-K."/>
            <person name="Kim J.S."/>
            <person name="Ahn B.O."/>
            <person name="Rhee S.Y."/>
            <person name="Sohng J.K."/>
        </authorList>
    </citation>
    <scope>NUCLEOTIDE SEQUENCE</scope>
    <source>
        <tissue evidence="2">Leaf</tissue>
    </source>
</reference>
<proteinExistence type="predicted"/>
<evidence type="ECO:0000256" key="1">
    <source>
        <dbReference type="SAM" id="MobiDB-lite"/>
    </source>
</evidence>
<comment type="caution">
    <text evidence="2">The sequence shown here is derived from an EMBL/GenBank/DDBJ whole genome shotgun (WGS) entry which is preliminary data.</text>
</comment>
<dbReference type="AlphaFoldDB" id="A0A834TLM4"/>
<keyword evidence="3" id="KW-1185">Reference proteome</keyword>